<protein>
    <recommendedName>
        <fullName evidence="2">Macro domain-containing protein</fullName>
    </recommendedName>
</protein>
<evidence type="ECO:0000256" key="1">
    <source>
        <dbReference type="ARBA" id="ARBA00035885"/>
    </source>
</evidence>
<dbReference type="InterPro" id="IPR043472">
    <property type="entry name" value="Macro_dom-like"/>
</dbReference>
<dbReference type="Gene3D" id="3.40.220.10">
    <property type="entry name" value="Leucine Aminopeptidase, subunit E, domain 1"/>
    <property type="match status" value="1"/>
</dbReference>
<dbReference type="InterPro" id="IPR002589">
    <property type="entry name" value="Macro_dom"/>
</dbReference>
<accession>A0A0D8L6P3</accession>
<dbReference type="PATRIC" id="fig|582.24.peg.3754"/>
<dbReference type="CDD" id="cd02901">
    <property type="entry name" value="Macro_Poa1p-like"/>
    <property type="match status" value="1"/>
</dbReference>
<dbReference type="InterPro" id="IPR050892">
    <property type="entry name" value="ADP-ribose_metab_enzymes"/>
</dbReference>
<organism evidence="3 4">
    <name type="scientific">Morganella morganii</name>
    <name type="common">Proteus morganii</name>
    <dbReference type="NCBI Taxonomy" id="582"/>
    <lineage>
        <taxon>Bacteria</taxon>
        <taxon>Pseudomonadati</taxon>
        <taxon>Pseudomonadota</taxon>
        <taxon>Gammaproteobacteria</taxon>
        <taxon>Enterobacterales</taxon>
        <taxon>Morganellaceae</taxon>
        <taxon>Morganella</taxon>
    </lineage>
</organism>
<dbReference type="Pfam" id="PF01661">
    <property type="entry name" value="Macro"/>
    <property type="match status" value="1"/>
</dbReference>
<dbReference type="SMART" id="SM00506">
    <property type="entry name" value="A1pp"/>
    <property type="match status" value="1"/>
</dbReference>
<sequence length="322" mass="36547">MIKYLKGDLLRSDAQALVNAVNCQGIMGKGIAYQFKLDYPVNARAYEALCKENKISAGQLSVTDEHGRIIINFPTRNQWDSPSGYEFIENGLRELKALIKKQGLKSVAIPALGCGSGGLEWRQVDNLIQTHLGELTDTDIIIYPPVKYIDDSISPHHVLVWWIDNCLLIPSRYNLYIALYILQRLNGMTLFTFSGTISRLYSDDVDRYVNDLRDRIAHYGLDFNTVIDVQIKLNREHPENPLPVFDHYLNRVMGSLNPLTYSDQSLLLAMMIDGLLQGKGIKEITTILRERYQARDIDFVLFQAKNGGLLKDNILGDVILTR</sequence>
<dbReference type="PANTHER" id="PTHR12521:SF0">
    <property type="entry name" value="ADP-RIBOSE GLYCOHYDROLASE OARD1"/>
    <property type="match status" value="1"/>
</dbReference>
<reference evidence="3 4" key="1">
    <citation type="submission" date="2015-02" db="EMBL/GenBank/DDBJ databases">
        <title>Whole genome shotgun sequencing of cultured foodborne pathogen.</title>
        <authorList>
            <person name="Timme R."/>
            <person name="Allard M.W."/>
            <person name="Strain E."/>
            <person name="Evans P.S."/>
            <person name="Brown E."/>
        </authorList>
    </citation>
    <scope>NUCLEOTIDE SEQUENCE [LARGE SCALE GENOMIC DNA]</scope>
    <source>
        <strain evidence="3 4">GCSL-TSO-24</strain>
    </source>
</reference>
<dbReference type="GO" id="GO:0140291">
    <property type="term" value="P:peptidyl-glutamate ADP-deribosylation"/>
    <property type="evidence" value="ECO:0007669"/>
    <property type="project" value="TreeGrafter"/>
</dbReference>
<dbReference type="AlphaFoldDB" id="A0A0D8L6P3"/>
<name>A0A0D8L6P3_MORMO</name>
<dbReference type="EMBL" id="JZSH01000130">
    <property type="protein sequence ID" value="KJF77565.1"/>
    <property type="molecule type" value="Genomic_DNA"/>
</dbReference>
<dbReference type="PANTHER" id="PTHR12521">
    <property type="entry name" value="PROTEIN C6ORF130"/>
    <property type="match status" value="1"/>
</dbReference>
<gene>
    <name evidence="3" type="ORF">UA45_11930</name>
</gene>
<comment type="caution">
    <text evidence="3">The sequence shown here is derived from an EMBL/GenBank/DDBJ whole genome shotgun (WGS) entry which is preliminary data.</text>
</comment>
<evidence type="ECO:0000313" key="4">
    <source>
        <dbReference type="Proteomes" id="UP000032582"/>
    </source>
</evidence>
<dbReference type="SUPFAM" id="SSF52949">
    <property type="entry name" value="Macro domain-like"/>
    <property type="match status" value="1"/>
</dbReference>
<dbReference type="Proteomes" id="UP000032582">
    <property type="component" value="Unassembled WGS sequence"/>
</dbReference>
<evidence type="ECO:0000313" key="3">
    <source>
        <dbReference type="EMBL" id="KJF77565.1"/>
    </source>
</evidence>
<comment type="catalytic activity">
    <reaction evidence="1">
        <text>an N-(ADP-alpha-D-ribosyl)-thymidine in DNA + H2O = a thymidine in DNA + ADP-D-ribose</text>
        <dbReference type="Rhea" id="RHEA:71655"/>
        <dbReference type="Rhea" id="RHEA-COMP:13556"/>
        <dbReference type="Rhea" id="RHEA-COMP:18051"/>
        <dbReference type="ChEBI" id="CHEBI:15377"/>
        <dbReference type="ChEBI" id="CHEBI:57967"/>
        <dbReference type="ChEBI" id="CHEBI:137386"/>
        <dbReference type="ChEBI" id="CHEBI:191199"/>
    </reaction>
    <physiologicalReaction direction="left-to-right" evidence="1">
        <dbReference type="Rhea" id="RHEA:71656"/>
    </physiologicalReaction>
</comment>
<feature type="domain" description="Macro" evidence="2">
    <location>
        <begin position="1"/>
        <end position="209"/>
    </location>
</feature>
<evidence type="ECO:0000259" key="2">
    <source>
        <dbReference type="PROSITE" id="PS51154"/>
    </source>
</evidence>
<dbReference type="PROSITE" id="PS51154">
    <property type="entry name" value="MACRO"/>
    <property type="match status" value="1"/>
</dbReference>
<proteinExistence type="predicted"/>